<evidence type="ECO:0000313" key="2">
    <source>
        <dbReference type="EMBL" id="JAC62710.1"/>
    </source>
</evidence>
<dbReference type="AlphaFoldDB" id="A0A061QW96"/>
<protein>
    <submittedName>
        <fullName evidence="2">Uncharacterized protein</fullName>
    </submittedName>
</protein>
<feature type="region of interest" description="Disordered" evidence="1">
    <location>
        <begin position="259"/>
        <end position="278"/>
    </location>
</feature>
<reference evidence="2" key="1">
    <citation type="submission" date="2014-05" db="EMBL/GenBank/DDBJ databases">
        <title>The transcriptome of the halophilic microalga Tetraselmis sp. GSL018 isolated from the Great Salt Lake, Utah.</title>
        <authorList>
            <person name="Jinkerson R.E."/>
            <person name="D'Adamo S."/>
            <person name="Posewitz M.C."/>
        </authorList>
    </citation>
    <scope>NUCLEOTIDE SEQUENCE</scope>
    <source>
        <strain evidence="2">GSL018</strain>
    </source>
</reference>
<gene>
    <name evidence="2" type="ORF">TSPGSL018_22536</name>
</gene>
<evidence type="ECO:0000256" key="1">
    <source>
        <dbReference type="SAM" id="MobiDB-lite"/>
    </source>
</evidence>
<organism evidence="2">
    <name type="scientific">Tetraselmis sp. GSL018</name>
    <dbReference type="NCBI Taxonomy" id="582737"/>
    <lineage>
        <taxon>Eukaryota</taxon>
        <taxon>Viridiplantae</taxon>
        <taxon>Chlorophyta</taxon>
        <taxon>core chlorophytes</taxon>
        <taxon>Chlorodendrophyceae</taxon>
        <taxon>Chlorodendrales</taxon>
        <taxon>Chlorodendraceae</taxon>
        <taxon>Tetraselmis</taxon>
    </lineage>
</organism>
<name>A0A061QW96_9CHLO</name>
<dbReference type="EMBL" id="GBEZ01024259">
    <property type="protein sequence ID" value="JAC62710.1"/>
    <property type="molecule type" value="Transcribed_RNA"/>
</dbReference>
<accession>A0A061QW96</accession>
<proteinExistence type="predicted"/>
<sequence length="278" mass="30702">HLTNTENFPNKYTCHCHATLGRAKQLSYKLRVGASVFFSFFQISLNKGCTSLALSGFRNSRHLIIQLLEPLLQELGTGTGSWKQRSILQLPLAEEFRSKWNGCWSQPRRSRAPWKLIHKTTCSSHVARPLPGACLQVDNSLASCCVSIAPSRPLAASCYIFSAAPQPLWHRLHQLATPASLAVSWAPAQPSPVACHHAACPPCCAVDCSHCMQVQCTKMHRKLWNHRTIHALRTRLFRRSGQRHTALGSALQPSARRAAMSSHHVSGEADGRMLATCG</sequence>
<feature type="non-terminal residue" evidence="2">
    <location>
        <position position="1"/>
    </location>
</feature>